<dbReference type="Pfam" id="PF00581">
    <property type="entry name" value="Rhodanese"/>
    <property type="match status" value="2"/>
</dbReference>
<protein>
    <submittedName>
        <fullName evidence="3">Beta-lactamase hydrolase-like protein</fullName>
        <ecNumber evidence="3">3.-.-.-</ecNumber>
    </submittedName>
</protein>
<proteinExistence type="predicted"/>
<dbReference type="InterPro" id="IPR036866">
    <property type="entry name" value="RibonucZ/Hydroxyglut_hydro"/>
</dbReference>
<dbReference type="InterPro" id="IPR036873">
    <property type="entry name" value="Rhodanese-like_dom_sf"/>
</dbReference>
<dbReference type="PANTHER" id="PTHR43084">
    <property type="entry name" value="PERSULFIDE DIOXYGENASE ETHE1"/>
    <property type="match status" value="1"/>
</dbReference>
<dbReference type="SMART" id="SM00849">
    <property type="entry name" value="Lactamase_B"/>
    <property type="match status" value="1"/>
</dbReference>
<dbReference type="GO" id="GO:0070813">
    <property type="term" value="P:hydrogen sulfide metabolic process"/>
    <property type="evidence" value="ECO:0007669"/>
    <property type="project" value="TreeGrafter"/>
</dbReference>
<keyword evidence="3" id="KW-0378">Hydrolase</keyword>
<dbReference type="InterPro" id="IPR044528">
    <property type="entry name" value="POD-like_MBL-fold"/>
</dbReference>
<dbReference type="PROSITE" id="PS50206">
    <property type="entry name" value="RHODANESE_3"/>
    <property type="match status" value="2"/>
</dbReference>
<dbReference type="CDD" id="cd00158">
    <property type="entry name" value="RHOD"/>
    <property type="match status" value="1"/>
</dbReference>
<dbReference type="GO" id="GO:0006749">
    <property type="term" value="P:glutathione metabolic process"/>
    <property type="evidence" value="ECO:0007669"/>
    <property type="project" value="InterPro"/>
</dbReference>
<dbReference type="Gene3D" id="3.60.15.10">
    <property type="entry name" value="Ribonuclease Z/Hydroxyacylglutathione hydrolase-like"/>
    <property type="match status" value="1"/>
</dbReference>
<dbReference type="SMART" id="SM00450">
    <property type="entry name" value="RHOD"/>
    <property type="match status" value="2"/>
</dbReference>
<dbReference type="GO" id="GO:0050313">
    <property type="term" value="F:sulfur dioxygenase activity"/>
    <property type="evidence" value="ECO:0007669"/>
    <property type="project" value="InterPro"/>
</dbReference>
<dbReference type="KEGG" id="pbap:Pla133_48400"/>
<accession>A0A518BRX0</accession>
<keyword evidence="4" id="KW-1185">Reference proteome</keyword>
<dbReference type="RefSeq" id="WP_145069879.1">
    <property type="nucleotide sequence ID" value="NZ_CP036287.1"/>
</dbReference>
<sequence length="463" mass="49094">MILERHYLGCLSQASYLIVDELTKTAAVVDPRRDVELYLEAAARHGATIRHVFLTHFHADFVAGHLELARRTGATLYLGRRATADYEFRPMGDGDRVEFGQVSIEALETPGHTPESVTWLVRDLAPDAAVPLYALTGDTLFIGDVGRPDLMASVGVTAQELASEMYDSLHDKLLALPDDTVVYPGHGAGSACGKSLSDAERSTIGEQRATNPALRPLGKEEFVAELTTGQPAAPAYFAHDATLNRGQVEGLDRLVGDGPPAMTLDQVLAAQAEGAQVLDVRGAEAFAAGHLAGSDAIGLEGRFASWAGSLLDLERPIVVVTKPGTEREVAVRLARVGLDRVLGYLDGAEQAFAARPDLVRSFPRVEASALPTLLSGTGAPLPVDIRAPGEWADGHLDGAVHVPLVELAGRTAELPRDRPLLLICRSGYRSSPAAAILEREGFGPVMELRGGMLAVESAGSAKG</sequence>
<dbReference type="InterPro" id="IPR001763">
    <property type="entry name" value="Rhodanese-like_dom"/>
</dbReference>
<dbReference type="InterPro" id="IPR051682">
    <property type="entry name" value="Mito_Persulfide_Diox"/>
</dbReference>
<dbReference type="GO" id="GO:0046872">
    <property type="term" value="F:metal ion binding"/>
    <property type="evidence" value="ECO:0007669"/>
    <property type="project" value="UniProtKB-KW"/>
</dbReference>
<keyword evidence="1" id="KW-0479">Metal-binding</keyword>
<dbReference type="Pfam" id="PF00753">
    <property type="entry name" value="Lactamase_B"/>
    <property type="match status" value="1"/>
</dbReference>
<dbReference type="EC" id="3.-.-.-" evidence="3"/>
<evidence type="ECO:0000313" key="3">
    <source>
        <dbReference type="EMBL" id="QDU69719.1"/>
    </source>
</evidence>
<dbReference type="InterPro" id="IPR001279">
    <property type="entry name" value="Metallo-B-lactamas"/>
</dbReference>
<organism evidence="3 4">
    <name type="scientific">Engelhardtia mirabilis</name>
    <dbReference type="NCBI Taxonomy" id="2528011"/>
    <lineage>
        <taxon>Bacteria</taxon>
        <taxon>Pseudomonadati</taxon>
        <taxon>Planctomycetota</taxon>
        <taxon>Planctomycetia</taxon>
        <taxon>Planctomycetia incertae sedis</taxon>
        <taxon>Engelhardtia</taxon>
    </lineage>
</organism>
<reference evidence="3 4" key="1">
    <citation type="submission" date="2019-02" db="EMBL/GenBank/DDBJ databases">
        <title>Deep-cultivation of Planctomycetes and their phenomic and genomic characterization uncovers novel biology.</title>
        <authorList>
            <person name="Wiegand S."/>
            <person name="Jogler M."/>
            <person name="Boedeker C."/>
            <person name="Pinto D."/>
            <person name="Vollmers J."/>
            <person name="Rivas-Marin E."/>
            <person name="Kohn T."/>
            <person name="Peeters S.H."/>
            <person name="Heuer A."/>
            <person name="Rast P."/>
            <person name="Oberbeckmann S."/>
            <person name="Bunk B."/>
            <person name="Jeske O."/>
            <person name="Meyerdierks A."/>
            <person name="Storesund J.E."/>
            <person name="Kallscheuer N."/>
            <person name="Luecker S."/>
            <person name="Lage O.M."/>
            <person name="Pohl T."/>
            <person name="Merkel B.J."/>
            <person name="Hornburger P."/>
            <person name="Mueller R.-W."/>
            <person name="Bruemmer F."/>
            <person name="Labrenz M."/>
            <person name="Spormann A.M."/>
            <person name="Op den Camp H."/>
            <person name="Overmann J."/>
            <person name="Amann R."/>
            <person name="Jetten M.S.M."/>
            <person name="Mascher T."/>
            <person name="Medema M.H."/>
            <person name="Devos D.P."/>
            <person name="Kaster A.-K."/>
            <person name="Ovreas L."/>
            <person name="Rohde M."/>
            <person name="Galperin M.Y."/>
            <person name="Jogler C."/>
        </authorList>
    </citation>
    <scope>NUCLEOTIDE SEQUENCE [LARGE SCALE GENOMIC DNA]</scope>
    <source>
        <strain evidence="3 4">Pla133</strain>
    </source>
</reference>
<dbReference type="Proteomes" id="UP000316921">
    <property type="component" value="Chromosome"/>
</dbReference>
<feature type="domain" description="Rhodanese" evidence="2">
    <location>
        <begin position="376"/>
        <end position="460"/>
    </location>
</feature>
<gene>
    <name evidence="3" type="primary">blh_2</name>
    <name evidence="3" type="ORF">Pla133_48400</name>
</gene>
<dbReference type="GO" id="GO:0016787">
    <property type="term" value="F:hydrolase activity"/>
    <property type="evidence" value="ECO:0007669"/>
    <property type="project" value="UniProtKB-KW"/>
</dbReference>
<dbReference type="CDD" id="cd07724">
    <property type="entry name" value="POD-like_MBL-fold"/>
    <property type="match status" value="1"/>
</dbReference>
<dbReference type="SUPFAM" id="SSF56281">
    <property type="entry name" value="Metallo-hydrolase/oxidoreductase"/>
    <property type="match status" value="1"/>
</dbReference>
<evidence type="ECO:0000256" key="1">
    <source>
        <dbReference type="ARBA" id="ARBA00022723"/>
    </source>
</evidence>
<evidence type="ECO:0000313" key="4">
    <source>
        <dbReference type="Proteomes" id="UP000316921"/>
    </source>
</evidence>
<dbReference type="AlphaFoldDB" id="A0A518BRX0"/>
<dbReference type="Gene3D" id="3.40.250.10">
    <property type="entry name" value="Rhodanese-like domain"/>
    <property type="match status" value="2"/>
</dbReference>
<feature type="domain" description="Rhodanese" evidence="2">
    <location>
        <begin position="271"/>
        <end position="360"/>
    </location>
</feature>
<dbReference type="EMBL" id="CP036287">
    <property type="protein sequence ID" value="QDU69719.1"/>
    <property type="molecule type" value="Genomic_DNA"/>
</dbReference>
<name>A0A518BRX0_9BACT</name>
<evidence type="ECO:0000259" key="2">
    <source>
        <dbReference type="PROSITE" id="PS50206"/>
    </source>
</evidence>
<dbReference type="PANTHER" id="PTHR43084:SF1">
    <property type="entry name" value="PERSULFIDE DIOXYGENASE ETHE1, MITOCHONDRIAL"/>
    <property type="match status" value="1"/>
</dbReference>
<dbReference type="FunFam" id="3.60.15.10:FF:000030">
    <property type="entry name" value="Metallo-beta-lactamase family protein"/>
    <property type="match status" value="1"/>
</dbReference>
<dbReference type="SUPFAM" id="SSF52821">
    <property type="entry name" value="Rhodanese/Cell cycle control phosphatase"/>
    <property type="match status" value="2"/>
</dbReference>